<dbReference type="Proteomes" id="UP000095280">
    <property type="component" value="Unplaced"/>
</dbReference>
<feature type="compositionally biased region" description="Basic residues" evidence="7">
    <location>
        <begin position="8"/>
        <end position="21"/>
    </location>
</feature>
<organism evidence="8 9">
    <name type="scientific">Macrostomum lignano</name>
    <dbReference type="NCBI Taxonomy" id="282301"/>
    <lineage>
        <taxon>Eukaryota</taxon>
        <taxon>Metazoa</taxon>
        <taxon>Spiralia</taxon>
        <taxon>Lophotrochozoa</taxon>
        <taxon>Platyhelminthes</taxon>
        <taxon>Rhabditophora</taxon>
        <taxon>Macrostomorpha</taxon>
        <taxon>Macrostomida</taxon>
        <taxon>Macrostomidae</taxon>
        <taxon>Macrostomum</taxon>
    </lineage>
</organism>
<evidence type="ECO:0000256" key="6">
    <source>
        <dbReference type="ARBA" id="ARBA00023242"/>
    </source>
</evidence>
<feature type="compositionally biased region" description="Pro residues" evidence="7">
    <location>
        <begin position="158"/>
        <end position="171"/>
    </location>
</feature>
<sequence>GHAISKPGARHFKARRTHLKAHGTPSQSQARAISKPGTPSAAHQLERRCPRSLAVEARLMAVAISLTTADTRVRMLDRNSDIERFEQSLGPQLATRLVKISNATRKENLKAPAADPRGWAKDRWSCCGCCWAARAAPTARRPSRAAEIVECATAADRPPVPPPSATLPPSPGDSTAAQRPRGEFRSLGESSEAAVGLHPLQPVVLQSSTTDEATPRVSNAQLLQQSLPGGEVSPVCGTTAHLSSQEDASSVPVVIAFGRDEGAAEPLTRLSTGRNRPMAGKTPRSSRGASGRRTCSCYLATQYGAKIIREVMRRLNWPEAADSAILSSPQTQQPKAAPPLTLIWCNGCQADLFIRKMRPGQHIISRLPGTRCLTNKLLLPETLRAQDAAPQCRCRDHPRLTADAVLPATFVLRTAMQRLQFLRRMSSESGSLWICKPATLNRGEGIKLVRAELDFRNLFNDERTNGEPRRDWVIQKYIERPLLLAGKKFDLRVYLLVLATLNLNCLAFYHPGYARLTCRDFDLKSDDLCLHLTNQAVQQKDSAYDAAREETIWSIDRLNCHINEHCEQLGLDKDFAISGMQVSIRQALAHLVAATRPKLATACGCFELFGCDFLVEESGKIATPALPLRTVRHLPLRHFPSGNSPPPFPFRRFPSNIPFHCFLSGASSLITMPINGPKTGAEPTAQRRIWKACDQRFRRLAAAYQHAWLEVPGHFHFHVWLLELNSTPALGLYNSTQEAIIPGVVHEALAIATEAFDRVFRRQPVLPLSGQQKEFQLIYDSSSRPRQPRPTLVERQQKAGQLSSRTRSMPALNLHANSGISSAKSSENLHLSRPSTASSSNSQPQQLQKQQTQQTLPQRQQRGAVASTSTKPQPSMAKPNTDLESAAIDDDVDYESNQQNFDHNDSRVTEVSFISEKPASNAREGAGVHHQPQPHPQPPSRPTLATLAASAKLLSRFGTQPKAITVEDIDGAVGMVICFGDGNANRKGVASRKITNPVRSAGRLGPASAEMLAQRFAKRPKDDDLALVFRYGSFDILFYQYQERYSPQSQRLMVQPTKTTSKVCSANIIRSSSDAAVGRSILLPSSSSGASAGIEMSDNSESSSARASENLLELVRFAMEDEAVGGADSIVTEFNTYEDFLDSQVTPLDLHYLEDEELARQLVELGYRGSGEVLKREEFAARKEAAEAAKLSKQTQQKALSSSGKEFKDPFLKALANREEANRSGKMTTIIFLRDKNNKGQEISGYIDYAHRLKMEDFEPYFNERRRLLPRPSDLSFYNWETHNVSSTPTQNYSVIADNASGLLFKNKRDRKILNVDPNASNPGDNSTRTIIESPKYTQIRRLAPGAQRAARPGRVGAAQRRCRRRSRVACGSAALTAAPSTTPTIVFARQQAADLTPEAAQKSAGAGAASALSVGAEVAHSLVEVAQHGAHRQLAGCVGAAVQDVADEHVEIASDGQDAQEGAEATRARRRAERLPVKAAPPVGPADCHVIGVVPDGHNKQLEEGADNQELSGAPGGLEAAGGGQAGQAGAAQLARQEARLVTALSDDARVVKADDEHVRVQVVLKHLQGRGSRGSVNVENNIQGQPAGEIFFENLRKDSEKLSGVLCQDAQNERRWRTDNSQHIGGHDGHQGVLPPERVQQAGQGLHALAEAARVGADQRDLALVQRGGEQLQRQPGAGESQQLRVGHVLQAGSGRPAEPSTDDLAAAAGVRGHQVEPAASVWQRPAVHRDWRGKSNVDNLVQQY</sequence>
<keyword evidence="6" id="KW-0539">Nucleus</keyword>
<feature type="compositionally biased region" description="Low complexity" evidence="7">
    <location>
        <begin position="843"/>
        <end position="862"/>
    </location>
</feature>
<dbReference type="InterPro" id="IPR027887">
    <property type="entry name" value="DUF4464"/>
</dbReference>
<feature type="region of interest" description="Disordered" evidence="7">
    <location>
        <begin position="1"/>
        <end position="47"/>
    </location>
</feature>
<dbReference type="InterPro" id="IPR004344">
    <property type="entry name" value="TTL/TTLL_fam"/>
</dbReference>
<protein>
    <recommendedName>
        <fullName evidence="4">Cilia- and flagella-associated protein 299</fullName>
    </recommendedName>
</protein>
<evidence type="ECO:0000256" key="3">
    <source>
        <dbReference type="ARBA" id="ARBA00004496"/>
    </source>
</evidence>
<dbReference type="PANTHER" id="PTHR33588:SF1">
    <property type="entry name" value="CILIA- AND FLAGELLA-ASSOCIATED PROTEIN 299"/>
    <property type="match status" value="1"/>
</dbReference>
<evidence type="ECO:0000313" key="8">
    <source>
        <dbReference type="Proteomes" id="UP000095280"/>
    </source>
</evidence>
<evidence type="ECO:0000256" key="1">
    <source>
        <dbReference type="ARBA" id="ARBA00003056"/>
    </source>
</evidence>
<feature type="region of interest" description="Disordered" evidence="7">
    <location>
        <begin position="154"/>
        <end position="195"/>
    </location>
</feature>
<feature type="region of interest" description="Disordered" evidence="7">
    <location>
        <begin position="1454"/>
        <end position="1482"/>
    </location>
</feature>
<comment type="function">
    <text evidence="1">May be involved in spermatogenesis.</text>
</comment>
<proteinExistence type="predicted"/>
<dbReference type="WBParaSite" id="maker-uti_cns_0013940-snap-gene-0.2-mRNA-1">
    <property type="protein sequence ID" value="maker-uti_cns_0013940-snap-gene-0.2-mRNA-1"/>
    <property type="gene ID" value="maker-uti_cns_0013940-snap-gene-0.2"/>
</dbReference>
<evidence type="ECO:0000256" key="2">
    <source>
        <dbReference type="ARBA" id="ARBA00004123"/>
    </source>
</evidence>
<dbReference type="GO" id="GO:0005737">
    <property type="term" value="C:cytoplasm"/>
    <property type="evidence" value="ECO:0007669"/>
    <property type="project" value="UniProtKB-SubCell"/>
</dbReference>
<feature type="compositionally biased region" description="Polar residues" evidence="7">
    <location>
        <begin position="815"/>
        <end position="842"/>
    </location>
</feature>
<dbReference type="Gene3D" id="3.30.470.20">
    <property type="entry name" value="ATP-grasp fold, B domain"/>
    <property type="match status" value="1"/>
</dbReference>
<dbReference type="PROSITE" id="PS51221">
    <property type="entry name" value="TTL"/>
    <property type="match status" value="1"/>
</dbReference>
<keyword evidence="5" id="KW-0963">Cytoplasm</keyword>
<feature type="region of interest" description="Disordered" evidence="7">
    <location>
        <begin position="265"/>
        <end position="291"/>
    </location>
</feature>
<evidence type="ECO:0000313" key="9">
    <source>
        <dbReference type="WBParaSite" id="maker-uti_cns_0013940-snap-gene-0.2-mRNA-1"/>
    </source>
</evidence>
<dbReference type="Pfam" id="PF03133">
    <property type="entry name" value="TTL"/>
    <property type="match status" value="1"/>
</dbReference>
<dbReference type="SUPFAM" id="SSF56059">
    <property type="entry name" value="Glutathione synthetase ATP-binding domain-like"/>
    <property type="match status" value="1"/>
</dbReference>
<reference evidence="9" key="1">
    <citation type="submission" date="2016-11" db="UniProtKB">
        <authorList>
            <consortium name="WormBaseParasite"/>
        </authorList>
    </citation>
    <scope>IDENTIFICATION</scope>
</reference>
<comment type="subcellular location">
    <subcellularLocation>
        <location evidence="3">Cytoplasm</location>
    </subcellularLocation>
    <subcellularLocation>
        <location evidence="2">Nucleus</location>
    </subcellularLocation>
</comment>
<dbReference type="Pfam" id="PF14713">
    <property type="entry name" value="DUF4464"/>
    <property type="match status" value="1"/>
</dbReference>
<dbReference type="PANTHER" id="PTHR33588">
    <property type="entry name" value="CILIA- AND FLAGELLA-ASSOCIATED PROTEIN 299"/>
    <property type="match status" value="1"/>
</dbReference>
<feature type="compositionally biased region" description="Polar residues" evidence="7">
    <location>
        <begin position="798"/>
        <end position="807"/>
    </location>
</feature>
<dbReference type="GO" id="GO:0005634">
    <property type="term" value="C:nucleus"/>
    <property type="evidence" value="ECO:0007669"/>
    <property type="project" value="UniProtKB-SubCell"/>
</dbReference>
<accession>A0A1I8IN11</accession>
<feature type="region of interest" description="Disordered" evidence="7">
    <location>
        <begin position="920"/>
        <end position="942"/>
    </location>
</feature>
<evidence type="ECO:0000256" key="7">
    <source>
        <dbReference type="SAM" id="MobiDB-lite"/>
    </source>
</evidence>
<feature type="region of interest" description="Disordered" evidence="7">
    <location>
        <begin position="777"/>
        <end position="881"/>
    </location>
</feature>
<name>A0A1I8IN11_9PLAT</name>
<keyword evidence="8" id="KW-1185">Reference proteome</keyword>
<evidence type="ECO:0000256" key="5">
    <source>
        <dbReference type="ARBA" id="ARBA00022490"/>
    </source>
</evidence>
<evidence type="ECO:0000256" key="4">
    <source>
        <dbReference type="ARBA" id="ARBA00021436"/>
    </source>
</evidence>